<accession>A0A8J4U2S1</accession>
<name>A0A8J4U2S1_CLAMG</name>
<sequence>MSALVFSNLDERLTFEESGKAVERKSLSYLEVLSGQHADSLTKRMDGALQHRRQRYEQPECKHNSREGTDQWSLSEIQCNNLMASCAVESGVSGGWYRPETKQRYIIKSVI</sequence>
<feature type="region of interest" description="Disordered" evidence="1">
    <location>
        <begin position="48"/>
        <end position="69"/>
    </location>
</feature>
<protein>
    <submittedName>
        <fullName evidence="2">Homeobox protein Mohawk-like</fullName>
    </submittedName>
</protein>
<dbReference type="GO" id="GO:0003677">
    <property type="term" value="F:DNA binding"/>
    <property type="evidence" value="ECO:0007669"/>
    <property type="project" value="UniProtKB-KW"/>
</dbReference>
<evidence type="ECO:0000256" key="1">
    <source>
        <dbReference type="SAM" id="MobiDB-lite"/>
    </source>
</evidence>
<keyword evidence="2" id="KW-0371">Homeobox</keyword>
<evidence type="ECO:0000313" key="3">
    <source>
        <dbReference type="Proteomes" id="UP000727407"/>
    </source>
</evidence>
<reference evidence="2" key="1">
    <citation type="submission" date="2020-07" db="EMBL/GenBank/DDBJ databases">
        <title>Clarias magur genome sequencing, assembly and annotation.</title>
        <authorList>
            <person name="Kushwaha B."/>
            <person name="Kumar R."/>
            <person name="Das P."/>
            <person name="Joshi C.G."/>
            <person name="Kumar D."/>
            <person name="Nagpure N.S."/>
            <person name="Pandey M."/>
            <person name="Agarwal S."/>
            <person name="Srivastava S."/>
            <person name="Singh M."/>
            <person name="Sahoo L."/>
            <person name="Jayasankar P."/>
            <person name="Meher P.K."/>
            <person name="Koringa P.G."/>
            <person name="Iquebal M.A."/>
            <person name="Das S.P."/>
            <person name="Bit A."/>
            <person name="Patnaik S."/>
            <person name="Patel N."/>
            <person name="Shah T.M."/>
            <person name="Hinsu A."/>
            <person name="Jena J.K."/>
        </authorList>
    </citation>
    <scope>NUCLEOTIDE SEQUENCE</scope>
    <source>
        <strain evidence="2">CIFAMagur01</strain>
        <tissue evidence="2">Testis</tissue>
    </source>
</reference>
<dbReference type="EMBL" id="QNUK01000083">
    <property type="protein sequence ID" value="KAF5902869.1"/>
    <property type="molecule type" value="Genomic_DNA"/>
</dbReference>
<comment type="caution">
    <text evidence="2">The sequence shown here is derived from an EMBL/GenBank/DDBJ whole genome shotgun (WGS) entry which is preliminary data.</text>
</comment>
<keyword evidence="2" id="KW-0238">DNA-binding</keyword>
<evidence type="ECO:0000313" key="2">
    <source>
        <dbReference type="EMBL" id="KAF5902869.1"/>
    </source>
</evidence>
<dbReference type="Proteomes" id="UP000727407">
    <property type="component" value="Unassembled WGS sequence"/>
</dbReference>
<keyword evidence="3" id="KW-1185">Reference proteome</keyword>
<gene>
    <name evidence="2" type="primary">mkx</name>
    <name evidence="2" type="ORF">DAT39_007391</name>
</gene>
<proteinExistence type="predicted"/>
<dbReference type="AlphaFoldDB" id="A0A8J4U2S1"/>
<feature type="compositionally biased region" description="Basic and acidic residues" evidence="1">
    <location>
        <begin position="55"/>
        <end position="69"/>
    </location>
</feature>
<organism evidence="2 3">
    <name type="scientific">Clarias magur</name>
    <name type="common">Asian catfish</name>
    <name type="synonym">Macropteronotus magur</name>
    <dbReference type="NCBI Taxonomy" id="1594786"/>
    <lineage>
        <taxon>Eukaryota</taxon>
        <taxon>Metazoa</taxon>
        <taxon>Chordata</taxon>
        <taxon>Craniata</taxon>
        <taxon>Vertebrata</taxon>
        <taxon>Euteleostomi</taxon>
        <taxon>Actinopterygii</taxon>
        <taxon>Neopterygii</taxon>
        <taxon>Teleostei</taxon>
        <taxon>Ostariophysi</taxon>
        <taxon>Siluriformes</taxon>
        <taxon>Clariidae</taxon>
        <taxon>Clarias</taxon>
    </lineage>
</organism>